<feature type="domain" description="ABM" evidence="1">
    <location>
        <begin position="11"/>
        <end position="98"/>
    </location>
</feature>
<keyword evidence="2" id="KW-0560">Oxidoreductase</keyword>
<proteinExistence type="predicted"/>
<name>A0ABT4DV84_9BACL</name>
<dbReference type="Gene3D" id="3.30.70.100">
    <property type="match status" value="1"/>
</dbReference>
<gene>
    <name evidence="2" type="ORF">M5X09_16530</name>
</gene>
<dbReference type="InterPro" id="IPR052936">
    <property type="entry name" value="Jasmonate_Hydroxylase-like"/>
</dbReference>
<organism evidence="2 3">
    <name type="scientific">Paenibacillus apiarius</name>
    <dbReference type="NCBI Taxonomy" id="46240"/>
    <lineage>
        <taxon>Bacteria</taxon>
        <taxon>Bacillati</taxon>
        <taxon>Bacillota</taxon>
        <taxon>Bacilli</taxon>
        <taxon>Bacillales</taxon>
        <taxon>Paenibacillaceae</taxon>
        <taxon>Paenibacillus</taxon>
    </lineage>
</organism>
<evidence type="ECO:0000313" key="2">
    <source>
        <dbReference type="EMBL" id="MCY9521257.1"/>
    </source>
</evidence>
<dbReference type="PROSITE" id="PS51725">
    <property type="entry name" value="ABM"/>
    <property type="match status" value="1"/>
</dbReference>
<evidence type="ECO:0000313" key="3">
    <source>
        <dbReference type="Proteomes" id="UP001207626"/>
    </source>
</evidence>
<dbReference type="Proteomes" id="UP001207626">
    <property type="component" value="Unassembled WGS sequence"/>
</dbReference>
<evidence type="ECO:0000259" key="1">
    <source>
        <dbReference type="PROSITE" id="PS51725"/>
    </source>
</evidence>
<dbReference type="EMBL" id="JAMDLW010000022">
    <property type="protein sequence ID" value="MCY9521257.1"/>
    <property type="molecule type" value="Genomic_DNA"/>
</dbReference>
<protein>
    <submittedName>
        <fullName evidence="2">Antibiotic biosynthesis monooxygenase</fullName>
    </submittedName>
</protein>
<dbReference type="PANTHER" id="PTHR37811:SF2">
    <property type="entry name" value="ABM DOMAIN-CONTAINING PROTEIN"/>
    <property type="match status" value="1"/>
</dbReference>
<dbReference type="Pfam" id="PF03992">
    <property type="entry name" value="ABM"/>
    <property type="match status" value="1"/>
</dbReference>
<dbReference type="SUPFAM" id="SSF54909">
    <property type="entry name" value="Dimeric alpha+beta barrel"/>
    <property type="match status" value="1"/>
</dbReference>
<dbReference type="RefSeq" id="WP_268601667.1">
    <property type="nucleotide sequence ID" value="NZ_JAMDLV010000021.1"/>
</dbReference>
<accession>A0ABT4DV84</accession>
<comment type="caution">
    <text evidence="2">The sequence shown here is derived from an EMBL/GenBank/DDBJ whole genome shotgun (WGS) entry which is preliminary data.</text>
</comment>
<dbReference type="GO" id="GO:0004497">
    <property type="term" value="F:monooxygenase activity"/>
    <property type="evidence" value="ECO:0007669"/>
    <property type="project" value="UniProtKB-KW"/>
</dbReference>
<keyword evidence="2" id="KW-0503">Monooxygenase</keyword>
<dbReference type="PANTHER" id="PTHR37811">
    <property type="entry name" value="BLL5343 PROTEIN"/>
    <property type="match status" value="1"/>
</dbReference>
<sequence length="110" mass="12664">MSQFAKTPKPPYFAVTFSSQRTEGENGYENMANHMVSLVSKQPGFLGAESVRDANGFGITISYWESMDAIRNWKANEAHLMAQKKGKTIWYENYITRICRVEREYSLKEV</sequence>
<reference evidence="2 3" key="1">
    <citation type="submission" date="2022-05" db="EMBL/GenBank/DDBJ databases">
        <title>Genome Sequencing of Bee-Associated Microbes.</title>
        <authorList>
            <person name="Dunlap C."/>
        </authorList>
    </citation>
    <scope>NUCLEOTIDE SEQUENCE [LARGE SCALE GENOMIC DNA]</scope>
    <source>
        <strain evidence="2 3">NRRL NRS-1438</strain>
    </source>
</reference>
<dbReference type="InterPro" id="IPR007138">
    <property type="entry name" value="ABM_dom"/>
</dbReference>
<keyword evidence="3" id="KW-1185">Reference proteome</keyword>
<dbReference type="InterPro" id="IPR011008">
    <property type="entry name" value="Dimeric_a/b-barrel"/>
</dbReference>